<sequence length="319" mass="33934">MTSAQLPVRLDPPARLVRAVEAQEAVPGDTGGGGGRRWLAGVAELVRRYAGEWELTPERVLAPGGGHSMLVLVRTAQDVPAALRLSAPHAAPAGAAAARTAEALRIWRGLGAVQLLRSGPADGVLLLERLRGAVSLRSLAESKAVLEATATLQRLWLEPGSGHGFDTVAVRTRERAARLVRARAGVPEAGALIDQAIALREGLAASPAEDVLLHGDYHQGRVLAGERTPWLAVGPRPLVGERAYDLARLVYDRLDTLAAAPGAATSARRRVARLADTLEVDAERLRGWAYFRAVDEGMAALSRGERGRGELLLEFASWL</sequence>
<dbReference type="InterPro" id="IPR006748">
    <property type="entry name" value="NH2Glyco/OHUrea_AB-resist_kin"/>
</dbReference>
<name>A0ABW2GEG8_9ACTN</name>
<accession>A0ABW2GEG8</accession>
<reference evidence="2" key="1">
    <citation type="journal article" date="2019" name="Int. J. Syst. Evol. Microbiol.">
        <title>The Global Catalogue of Microorganisms (GCM) 10K type strain sequencing project: providing services to taxonomists for standard genome sequencing and annotation.</title>
        <authorList>
            <consortium name="The Broad Institute Genomics Platform"/>
            <consortium name="The Broad Institute Genome Sequencing Center for Infectious Disease"/>
            <person name="Wu L."/>
            <person name="Ma J."/>
        </authorList>
    </citation>
    <scope>NUCLEOTIDE SEQUENCE [LARGE SCALE GENOMIC DNA]</scope>
    <source>
        <strain evidence="2">CGMCC 1.13681</strain>
    </source>
</reference>
<dbReference type="Pfam" id="PF04655">
    <property type="entry name" value="APH_6_hur"/>
    <property type="match status" value="1"/>
</dbReference>
<dbReference type="InterPro" id="IPR011009">
    <property type="entry name" value="Kinase-like_dom_sf"/>
</dbReference>
<protein>
    <submittedName>
        <fullName evidence="1">Aminoglycoside phosphotransferase family protein</fullName>
    </submittedName>
</protein>
<evidence type="ECO:0000313" key="1">
    <source>
        <dbReference type="EMBL" id="MFC7218306.1"/>
    </source>
</evidence>
<keyword evidence="2" id="KW-1185">Reference proteome</keyword>
<gene>
    <name evidence="1" type="ORF">ACFQLX_09020</name>
</gene>
<organism evidence="1 2">
    <name type="scientific">Streptomyces polyrhachis</name>
    <dbReference type="NCBI Taxonomy" id="1282885"/>
    <lineage>
        <taxon>Bacteria</taxon>
        <taxon>Bacillati</taxon>
        <taxon>Actinomycetota</taxon>
        <taxon>Actinomycetes</taxon>
        <taxon>Kitasatosporales</taxon>
        <taxon>Streptomycetaceae</taxon>
        <taxon>Streptomyces</taxon>
    </lineage>
</organism>
<dbReference type="RefSeq" id="WP_386413629.1">
    <property type="nucleotide sequence ID" value="NZ_JBHSZO010000010.1"/>
</dbReference>
<dbReference type="SUPFAM" id="SSF56112">
    <property type="entry name" value="Protein kinase-like (PK-like)"/>
    <property type="match status" value="1"/>
</dbReference>
<comment type="caution">
    <text evidence="1">The sequence shown here is derived from an EMBL/GenBank/DDBJ whole genome shotgun (WGS) entry which is preliminary data.</text>
</comment>
<dbReference type="Proteomes" id="UP001596413">
    <property type="component" value="Unassembled WGS sequence"/>
</dbReference>
<proteinExistence type="predicted"/>
<dbReference type="EMBL" id="JBHSZO010000010">
    <property type="protein sequence ID" value="MFC7218306.1"/>
    <property type="molecule type" value="Genomic_DNA"/>
</dbReference>
<evidence type="ECO:0000313" key="2">
    <source>
        <dbReference type="Proteomes" id="UP001596413"/>
    </source>
</evidence>